<proteinExistence type="predicted"/>
<dbReference type="EMBL" id="CP000285">
    <property type="protein sequence ID" value="ABE58712.1"/>
    <property type="molecule type" value="Genomic_DNA"/>
</dbReference>
<dbReference type="KEGG" id="csa:Csal_1357"/>
<evidence type="ECO:0000313" key="3">
    <source>
        <dbReference type="Proteomes" id="UP000000239"/>
    </source>
</evidence>
<accession>Q1QXU6</accession>
<name>Q1QXU6_CHRI1</name>
<dbReference type="HOGENOM" id="CLU_2022608_0_0_6"/>
<keyword evidence="3" id="KW-1185">Reference proteome</keyword>
<protein>
    <submittedName>
        <fullName evidence="2">Uncharacterized protein</fullName>
    </submittedName>
</protein>
<evidence type="ECO:0000313" key="2">
    <source>
        <dbReference type="EMBL" id="ABE58712.1"/>
    </source>
</evidence>
<evidence type="ECO:0000256" key="1">
    <source>
        <dbReference type="SAM" id="Coils"/>
    </source>
</evidence>
<dbReference type="Proteomes" id="UP000000239">
    <property type="component" value="Chromosome"/>
</dbReference>
<dbReference type="AlphaFoldDB" id="Q1QXU6"/>
<keyword evidence="1" id="KW-0175">Coiled coil</keyword>
<feature type="coiled-coil region" evidence="1">
    <location>
        <begin position="91"/>
        <end position="118"/>
    </location>
</feature>
<sequence length="122" mass="13613">MSKTQGIGCAPPAVSRAAPRWITRNRPLPCSEQSVSAMGAGVCEAAKETPNMPRHIDQILAMAGNRPLSAGEIERLGGYIRDLERRQARPADVLERELARTREDLKNCRRLLNKYDINEIMD</sequence>
<organism evidence="2 3">
    <name type="scientific">Chromohalobacter israelensis (strain ATCC BAA-138 / DSM 3043 / CIP 106854 / NCIMB 13768 / 1H11)</name>
    <name type="common">Chromohalobacter salexigens</name>
    <dbReference type="NCBI Taxonomy" id="290398"/>
    <lineage>
        <taxon>Bacteria</taxon>
        <taxon>Pseudomonadati</taxon>
        <taxon>Pseudomonadota</taxon>
        <taxon>Gammaproteobacteria</taxon>
        <taxon>Oceanospirillales</taxon>
        <taxon>Halomonadaceae</taxon>
        <taxon>Chromohalobacter</taxon>
    </lineage>
</organism>
<gene>
    <name evidence="2" type="ordered locus">Csal_1357</name>
</gene>
<reference evidence="2 3" key="1">
    <citation type="journal article" date="2011" name="Stand. Genomic Sci.">
        <title>Complete genome sequence of the halophilic and highly halotolerant Chromohalobacter salexigens type strain (1H11(T)).</title>
        <authorList>
            <person name="Copeland A."/>
            <person name="O'Connor K."/>
            <person name="Lucas S."/>
            <person name="Lapidus A."/>
            <person name="Berry K.W."/>
            <person name="Detter J.C."/>
            <person name="Del Rio T.G."/>
            <person name="Hammon N."/>
            <person name="Dalin E."/>
            <person name="Tice H."/>
            <person name="Pitluck S."/>
            <person name="Bruce D."/>
            <person name="Goodwin L."/>
            <person name="Han C."/>
            <person name="Tapia R."/>
            <person name="Saunders E."/>
            <person name="Schmutz J."/>
            <person name="Brettin T."/>
            <person name="Larimer F."/>
            <person name="Land M."/>
            <person name="Hauser L."/>
            <person name="Vargas C."/>
            <person name="Nieto J.J."/>
            <person name="Kyrpides N.C."/>
            <person name="Ivanova N."/>
            <person name="Goker M."/>
            <person name="Klenk H.P."/>
            <person name="Csonka L.N."/>
            <person name="Woyke T."/>
        </authorList>
    </citation>
    <scope>NUCLEOTIDE SEQUENCE [LARGE SCALE GENOMIC DNA]</scope>
    <source>
        <strain evidence="3">ATCC BAA-138 / DSM 3043 / CIP 106854 / NCIMB 13768 / 1H11</strain>
    </source>
</reference>